<dbReference type="PROSITE" id="PS51762">
    <property type="entry name" value="GH16_2"/>
    <property type="match status" value="1"/>
</dbReference>
<dbReference type="SUPFAM" id="SSF49899">
    <property type="entry name" value="Concanavalin A-like lectins/glucanases"/>
    <property type="match status" value="1"/>
</dbReference>
<evidence type="ECO:0000256" key="8">
    <source>
        <dbReference type="ARBA" id="ARBA00023316"/>
    </source>
</evidence>
<evidence type="ECO:0000256" key="1">
    <source>
        <dbReference type="ARBA" id="ARBA00004606"/>
    </source>
</evidence>
<evidence type="ECO:0000256" key="3">
    <source>
        <dbReference type="ARBA" id="ARBA00022692"/>
    </source>
</evidence>
<dbReference type="GO" id="GO:0006078">
    <property type="term" value="P:(1-&gt;6)-beta-D-glucan biosynthetic process"/>
    <property type="evidence" value="ECO:0007669"/>
    <property type="project" value="TreeGrafter"/>
</dbReference>
<dbReference type="GO" id="GO:0005789">
    <property type="term" value="C:endoplasmic reticulum membrane"/>
    <property type="evidence" value="ECO:0007669"/>
    <property type="project" value="TreeGrafter"/>
</dbReference>
<evidence type="ECO:0000256" key="9">
    <source>
        <dbReference type="SAM" id="Phobius"/>
    </source>
</evidence>
<dbReference type="GO" id="GO:0005886">
    <property type="term" value="C:plasma membrane"/>
    <property type="evidence" value="ECO:0007669"/>
    <property type="project" value="TreeGrafter"/>
</dbReference>
<comment type="subcellular location">
    <subcellularLocation>
        <location evidence="1">Membrane</location>
        <topology evidence="1">Single-pass type II membrane protein</topology>
    </subcellularLocation>
</comment>
<protein>
    <submittedName>
        <fullName evidence="11">Glycoside hydrolase family 16 protein</fullName>
    </submittedName>
</protein>
<evidence type="ECO:0000256" key="7">
    <source>
        <dbReference type="ARBA" id="ARBA00023180"/>
    </source>
</evidence>
<keyword evidence="12" id="KW-1185">Reference proteome</keyword>
<proteinExistence type="inferred from homology"/>
<dbReference type="InterPro" id="IPR005629">
    <property type="entry name" value="Skn1/Kre6/Sbg1"/>
</dbReference>
<keyword evidence="11" id="KW-0378">Hydrolase</keyword>
<evidence type="ECO:0000313" key="12">
    <source>
        <dbReference type="Proteomes" id="UP000017559"/>
    </source>
</evidence>
<dbReference type="InterPro" id="IPR000757">
    <property type="entry name" value="Beta-glucanase-like"/>
</dbReference>
<dbReference type="AlphaFoldDB" id="V2WUQ4"/>
<comment type="caution">
    <text evidence="11">The sequence shown here is derived from an EMBL/GenBank/DDBJ whole genome shotgun (WGS) entry which is preliminary data.</text>
</comment>
<dbReference type="KEGG" id="mrr:Moror_7537"/>
<comment type="similarity">
    <text evidence="2">Belongs to the SKN1/KRE6 family.</text>
</comment>
<dbReference type="PANTHER" id="PTHR31361">
    <property type="entry name" value="BETA-GLUCAN SYNTHESIS-ASSOCIATED PROTEIN KRE6-RELATED"/>
    <property type="match status" value="1"/>
</dbReference>
<dbReference type="InterPro" id="IPR013320">
    <property type="entry name" value="ConA-like_dom_sf"/>
</dbReference>
<reference evidence="11 12" key="1">
    <citation type="journal article" date="2014" name="BMC Genomics">
        <title>Genome and secretome analysis of the hemibiotrophic fungal pathogen, Moniliophthora roreri, which causes frosty pod rot disease of cacao: mechanisms of the biotrophic and necrotrophic phases.</title>
        <authorList>
            <person name="Meinhardt L.W."/>
            <person name="Costa G.G.L."/>
            <person name="Thomazella D.P.T."/>
            <person name="Teixeira P.J.P.L."/>
            <person name="Carazzolle M.F."/>
            <person name="Schuster S.C."/>
            <person name="Carlson J.E."/>
            <person name="Guiltinan M.J."/>
            <person name="Mieczkowski P."/>
            <person name="Farmer A."/>
            <person name="Ramaraj T."/>
            <person name="Crozier J."/>
            <person name="Davis R.E."/>
            <person name="Shao J."/>
            <person name="Melnick R.L."/>
            <person name="Pereira G.A.G."/>
            <person name="Bailey B.A."/>
        </authorList>
    </citation>
    <scope>NUCLEOTIDE SEQUENCE [LARGE SCALE GENOMIC DNA]</scope>
    <source>
        <strain evidence="11 12">MCA 2997</strain>
    </source>
</reference>
<gene>
    <name evidence="11" type="ORF">Moror_7537</name>
</gene>
<keyword evidence="3 9" id="KW-0812">Transmembrane</keyword>
<dbReference type="FunFam" id="2.60.120.200:FF:000135">
    <property type="entry name" value="Related to KRE6-glucan synthase subunit"/>
    <property type="match status" value="1"/>
</dbReference>
<dbReference type="GO" id="GO:0015926">
    <property type="term" value="F:glucosidase activity"/>
    <property type="evidence" value="ECO:0007669"/>
    <property type="project" value="TreeGrafter"/>
</dbReference>
<accession>V2WUQ4</accession>
<name>V2WUQ4_MONRO</name>
<dbReference type="Gene3D" id="2.60.120.200">
    <property type="match status" value="2"/>
</dbReference>
<keyword evidence="8" id="KW-0961">Cell wall biogenesis/degradation</keyword>
<evidence type="ECO:0000256" key="5">
    <source>
        <dbReference type="ARBA" id="ARBA00022989"/>
    </source>
</evidence>
<evidence type="ECO:0000256" key="6">
    <source>
        <dbReference type="ARBA" id="ARBA00023136"/>
    </source>
</evidence>
<dbReference type="GO" id="GO:0031505">
    <property type="term" value="P:fungal-type cell wall organization"/>
    <property type="evidence" value="ECO:0007669"/>
    <property type="project" value="TreeGrafter"/>
</dbReference>
<keyword evidence="6 9" id="KW-0472">Membrane</keyword>
<dbReference type="OrthoDB" id="412647at2759"/>
<keyword evidence="4" id="KW-0735">Signal-anchor</keyword>
<feature type="transmembrane region" description="Helical" evidence="9">
    <location>
        <begin position="107"/>
        <end position="130"/>
    </location>
</feature>
<dbReference type="HOGENOM" id="CLU_010811_3_1_1"/>
<organism evidence="11 12">
    <name type="scientific">Moniliophthora roreri (strain MCA 2997)</name>
    <name type="common">Cocoa frosty pod rot fungus</name>
    <name type="synonym">Crinipellis roreri</name>
    <dbReference type="NCBI Taxonomy" id="1381753"/>
    <lineage>
        <taxon>Eukaryota</taxon>
        <taxon>Fungi</taxon>
        <taxon>Dikarya</taxon>
        <taxon>Basidiomycota</taxon>
        <taxon>Agaricomycotina</taxon>
        <taxon>Agaricomycetes</taxon>
        <taxon>Agaricomycetidae</taxon>
        <taxon>Agaricales</taxon>
        <taxon>Marasmiineae</taxon>
        <taxon>Marasmiaceae</taxon>
        <taxon>Moniliophthora</taxon>
    </lineage>
</organism>
<dbReference type="Pfam" id="PF03935">
    <property type="entry name" value="SKN1_KRE6_Sbg1"/>
    <property type="match status" value="1"/>
</dbReference>
<keyword evidence="5 9" id="KW-1133">Transmembrane helix</keyword>
<dbReference type="EMBL" id="AWSO01001414">
    <property type="protein sequence ID" value="ESK83935.1"/>
    <property type="molecule type" value="Genomic_DNA"/>
</dbReference>
<keyword evidence="7" id="KW-0325">Glycoprotein</keyword>
<evidence type="ECO:0000256" key="2">
    <source>
        <dbReference type="ARBA" id="ARBA00010962"/>
    </source>
</evidence>
<dbReference type="PANTHER" id="PTHR31361:SF1">
    <property type="entry name" value="BETA-GLUCAN SYNTHESIS-ASSOCIATED PROTEIN KRE6-RELATED"/>
    <property type="match status" value="1"/>
</dbReference>
<feature type="domain" description="GH16" evidence="10">
    <location>
        <begin position="164"/>
        <end position="554"/>
    </location>
</feature>
<sequence length="602" mass="67101">MSAPYRGDPHSEKHLHLPVAGHFSGARSRVFSSNYSESDSPYTVTSSKRSTASSSVADKFSLPPDPRTWGLDLSWNNSEPDDFLHNPDPVRDRKTDQGRNIFNRRSFANFGCLILLMVGILTLFAGYPLITYFTRREQSTRGGFNFGGVNASGQIPEIPLGFSLIDPDTPVDAYTYAAVHDGRELRLVFSDEFNRDGRTFYPGDDPYWEAVDLHYWGTNNLEWYDPSNLITENGTLKVTLHEKPSHGLNYEGGMMATWNKFCFTGGLIIASVILPGRSDVSGLWPALWTMGNLGRAGYGATNDGMWPYTYDACDVGTLPNQTYADGVTPLLALVDGDEKFGGALSYLPGQRLSRCTCPGESHPGPIHEDGTYVGRSAPEIDMIEAQVGGAFRVPGGPLVGEVSQSGQWAPFNYAYDWHTTNNFEIYNESITELNGYKGGVYQQATSCISMTNQACYSEMPDPCFSTFAFEYRPGYDEGYITWLTDNKKVCTVLGNGLSADPRVEISARPVPQEPMYIIVNLGLSHNFGFVDLERLTFPTSYYVDWIRVYQDPNEINIGCDPPDFPTKTYIETYLEAYTNPNYTTWTDDFGQPKPKNRLVDQC</sequence>
<evidence type="ECO:0000259" key="10">
    <source>
        <dbReference type="PROSITE" id="PS51762"/>
    </source>
</evidence>
<dbReference type="Proteomes" id="UP000017559">
    <property type="component" value="Unassembled WGS sequence"/>
</dbReference>
<evidence type="ECO:0000313" key="11">
    <source>
        <dbReference type="EMBL" id="ESK83935.1"/>
    </source>
</evidence>
<evidence type="ECO:0000256" key="4">
    <source>
        <dbReference type="ARBA" id="ARBA00022968"/>
    </source>
</evidence>